<reference evidence="3" key="1">
    <citation type="submission" date="2024-06" db="EMBL/GenBank/DDBJ databases">
        <authorList>
            <person name="Liu X."/>
            <person name="Lenzi L."/>
            <person name="Haldenby T S."/>
            <person name="Uol C."/>
        </authorList>
    </citation>
    <scope>NUCLEOTIDE SEQUENCE</scope>
</reference>
<accession>A0AAV2SY62</accession>
<proteinExistence type="predicted"/>
<gene>
    <name evidence="3" type="ORF">CDAUBV1_LOCUS1349</name>
</gene>
<feature type="region of interest" description="Disordered" evidence="1">
    <location>
        <begin position="642"/>
        <end position="661"/>
    </location>
</feature>
<dbReference type="EMBL" id="CAXLJL010000055">
    <property type="protein sequence ID" value="CAL5129890.1"/>
    <property type="molecule type" value="Genomic_DNA"/>
</dbReference>
<evidence type="ECO:0000256" key="2">
    <source>
        <dbReference type="SAM" id="SignalP"/>
    </source>
</evidence>
<keyword evidence="2" id="KW-0732">Signal</keyword>
<feature type="signal peptide" evidence="2">
    <location>
        <begin position="1"/>
        <end position="24"/>
    </location>
</feature>
<protein>
    <submittedName>
        <fullName evidence="3">Uncharacterized protein</fullName>
    </submittedName>
</protein>
<feature type="compositionally biased region" description="Polar residues" evidence="1">
    <location>
        <begin position="306"/>
        <end position="333"/>
    </location>
</feature>
<evidence type="ECO:0000256" key="1">
    <source>
        <dbReference type="SAM" id="MobiDB-lite"/>
    </source>
</evidence>
<name>A0AAV2SY62_CALDB</name>
<organism evidence="3 4">
    <name type="scientific">Calicophoron daubneyi</name>
    <name type="common">Rumen fluke</name>
    <name type="synonym">Paramphistomum daubneyi</name>
    <dbReference type="NCBI Taxonomy" id="300641"/>
    <lineage>
        <taxon>Eukaryota</taxon>
        <taxon>Metazoa</taxon>
        <taxon>Spiralia</taxon>
        <taxon>Lophotrochozoa</taxon>
        <taxon>Platyhelminthes</taxon>
        <taxon>Trematoda</taxon>
        <taxon>Digenea</taxon>
        <taxon>Plagiorchiida</taxon>
        <taxon>Pronocephalata</taxon>
        <taxon>Paramphistomoidea</taxon>
        <taxon>Paramphistomidae</taxon>
        <taxon>Calicophoron</taxon>
    </lineage>
</organism>
<feature type="region of interest" description="Disordered" evidence="1">
    <location>
        <begin position="48"/>
        <end position="68"/>
    </location>
</feature>
<feature type="region of interest" description="Disordered" evidence="1">
    <location>
        <begin position="296"/>
        <end position="333"/>
    </location>
</feature>
<dbReference type="AlphaFoldDB" id="A0AAV2SY62"/>
<feature type="chain" id="PRO_5043427479" evidence="2">
    <location>
        <begin position="25"/>
        <end position="800"/>
    </location>
</feature>
<dbReference type="InterPro" id="IPR016024">
    <property type="entry name" value="ARM-type_fold"/>
</dbReference>
<dbReference type="InterPro" id="IPR011989">
    <property type="entry name" value="ARM-like"/>
</dbReference>
<dbReference type="Gene3D" id="1.25.10.10">
    <property type="entry name" value="Leucine-rich Repeat Variant"/>
    <property type="match status" value="1"/>
</dbReference>
<sequence length="800" mass="91967">MYEAILLHILVVPSLPATIQETAAQIVAELKYDPSSVVFQPRVQKASFRPPTRFNSSTPGSHGSKRPQFTLVIREKPKKEKNRGRGGRRLSFLESAANEVKEGATEQGEVSVSRCRLDNRLKAIVLQWAEASKILVIPGTESFGLNSLPKKQAVMTIKEHLQGILAVLCRKQNWGSRLDDKEVLQLRDYLQNQDRKISLAAALFLTALEYADKNCVKVLRSAMYGVDCQKESRRDSEIVESSQTCSDKKLCWTDANADIDRWVAAVCLAGMGYYEYTIAKILLNLIHARVTQVLPSSEEDKRETSQRTADSSRTIPSQLTQRSARSYPGNESYQKYTQEEIRVEEFFSRGIFAELNRFYETSVLLKLSRHHPGMQDVMIECLTHVDWRRRILGCWLLLHAQCPIEEKSISRLRWTSLLDWNHLVRLAAHRCLTTILIDEKRLLGRLHKRDLFLNPYNVDLLPVKRLHFPSLAEKDNPFHRIERACHQSAIEQKSENILEHLLCEMHSNYGNVRMAACCLIRDRGMAFQSEIFRKLIKMMKEDPDCRVRVASLQALSTLAEYADDMQTLSAFDRDLLHAEINCMIQDEINPRMRYELLDLLLDLIESGVIRTGTKGDVLDSQINALLMENQNDEKLIDRESEAEMTASLGKEKEGEEFHSDDPFVERKIQEYDLSSNQKVPDRPHSEKMEESNEKLLVFSTSAVDKPNEIQLPLASTLQKLRSRERTDSYTPIRRQLSKRIEPLFSKLLQKANNDSPSDHYVIKDDSDHVRSIVESLECTTTKIFEDIMRFNPQWALQQFS</sequence>
<evidence type="ECO:0000313" key="4">
    <source>
        <dbReference type="Proteomes" id="UP001497525"/>
    </source>
</evidence>
<evidence type="ECO:0000313" key="3">
    <source>
        <dbReference type="EMBL" id="CAL5129890.1"/>
    </source>
</evidence>
<dbReference type="SUPFAM" id="SSF48371">
    <property type="entry name" value="ARM repeat"/>
    <property type="match status" value="1"/>
</dbReference>
<comment type="caution">
    <text evidence="3">The sequence shown here is derived from an EMBL/GenBank/DDBJ whole genome shotgun (WGS) entry which is preliminary data.</text>
</comment>
<dbReference type="Proteomes" id="UP001497525">
    <property type="component" value="Unassembled WGS sequence"/>
</dbReference>
<feature type="region of interest" description="Disordered" evidence="1">
    <location>
        <begin position="668"/>
        <end position="691"/>
    </location>
</feature>
<feature type="compositionally biased region" description="Basic and acidic residues" evidence="1">
    <location>
        <begin position="679"/>
        <end position="691"/>
    </location>
</feature>
<feature type="compositionally biased region" description="Basic and acidic residues" evidence="1">
    <location>
        <begin position="649"/>
        <end position="661"/>
    </location>
</feature>